<evidence type="ECO:0000313" key="1">
    <source>
        <dbReference type="EMBL" id="PIP69220.1"/>
    </source>
</evidence>
<accession>A0A2H0CIM5</accession>
<organism evidence="1 2">
    <name type="scientific">Candidatus Nomurabacteria bacterium CG22_combo_CG10-13_8_21_14_all_32_8</name>
    <dbReference type="NCBI Taxonomy" id="1974732"/>
    <lineage>
        <taxon>Bacteria</taxon>
        <taxon>Candidatus Nomuraibacteriota</taxon>
    </lineage>
</organism>
<sequence>MDLFDSFDRVSGPEKKWMTVSSELEDLDGNKKNIKIELMEDGKPRAVAFFDIDGTLAHLETIHSKAIAKLFPDEEPVELEQTYYKGFKLGNSFREFDRMRGIYIDGHLEWKDPEVYLKDRFTPHAEEIDQLEHSTHNIAAAILEEYGKVAAQICDELYQKSPEEFKKSNIAPIFKLAQMYARLGIPMVGFTANTKIFVEKLAKYLKLSDIFLDIATDETMAGGGKEIAIHYLISKLESKGIPMPEGRMIFVGDSLRGDIGTSLTAREKNKGIFGQGILVLKDKNALIEIEKQINADPKLRDIADNINVNAFVVEDVPLDEEGNLMMLSRFRDQFLRKL</sequence>
<evidence type="ECO:0008006" key="3">
    <source>
        <dbReference type="Google" id="ProtNLM"/>
    </source>
</evidence>
<dbReference type="InterPro" id="IPR036412">
    <property type="entry name" value="HAD-like_sf"/>
</dbReference>
<comment type="caution">
    <text evidence="1">The sequence shown here is derived from an EMBL/GenBank/DDBJ whole genome shotgun (WGS) entry which is preliminary data.</text>
</comment>
<name>A0A2H0CIM5_9BACT</name>
<dbReference type="Gene3D" id="3.40.50.1000">
    <property type="entry name" value="HAD superfamily/HAD-like"/>
    <property type="match status" value="1"/>
</dbReference>
<dbReference type="InterPro" id="IPR023214">
    <property type="entry name" value="HAD_sf"/>
</dbReference>
<dbReference type="Proteomes" id="UP000229176">
    <property type="component" value="Unassembled WGS sequence"/>
</dbReference>
<dbReference type="AlphaFoldDB" id="A0A2H0CIM5"/>
<dbReference type="EMBL" id="PCTI01000008">
    <property type="protein sequence ID" value="PIP69220.1"/>
    <property type="molecule type" value="Genomic_DNA"/>
</dbReference>
<proteinExistence type="predicted"/>
<dbReference type="Pfam" id="PF00702">
    <property type="entry name" value="Hydrolase"/>
    <property type="match status" value="1"/>
</dbReference>
<gene>
    <name evidence="1" type="ORF">COW91_00515</name>
</gene>
<reference evidence="1 2" key="1">
    <citation type="submission" date="2017-09" db="EMBL/GenBank/DDBJ databases">
        <title>Depth-based differentiation of microbial function through sediment-hosted aquifers and enrichment of novel symbionts in the deep terrestrial subsurface.</title>
        <authorList>
            <person name="Probst A.J."/>
            <person name="Ladd B."/>
            <person name="Jarett J.K."/>
            <person name="Geller-Mcgrath D.E."/>
            <person name="Sieber C.M."/>
            <person name="Emerson J.B."/>
            <person name="Anantharaman K."/>
            <person name="Thomas B.C."/>
            <person name="Malmstrom R."/>
            <person name="Stieglmeier M."/>
            <person name="Klingl A."/>
            <person name="Woyke T."/>
            <person name="Ryan C.M."/>
            <person name="Banfield J.F."/>
        </authorList>
    </citation>
    <scope>NUCLEOTIDE SEQUENCE [LARGE SCALE GENOMIC DNA]</scope>
    <source>
        <strain evidence="1">CG22_combo_CG10-13_8_21_14_all_32_8</strain>
    </source>
</reference>
<evidence type="ECO:0000313" key="2">
    <source>
        <dbReference type="Proteomes" id="UP000229176"/>
    </source>
</evidence>
<dbReference type="SUPFAM" id="SSF56784">
    <property type="entry name" value="HAD-like"/>
    <property type="match status" value="1"/>
</dbReference>
<protein>
    <recommendedName>
        <fullName evidence="3">Haloacid dehalogenase</fullName>
    </recommendedName>
</protein>